<organism evidence="2 3">
    <name type="scientific">Vibrio celticus</name>
    <dbReference type="NCBI Taxonomy" id="446372"/>
    <lineage>
        <taxon>Bacteria</taxon>
        <taxon>Pseudomonadati</taxon>
        <taxon>Pseudomonadota</taxon>
        <taxon>Gammaproteobacteria</taxon>
        <taxon>Vibrionales</taxon>
        <taxon>Vibrionaceae</taxon>
        <taxon>Vibrio</taxon>
    </lineage>
</organism>
<dbReference type="AlphaFoldDB" id="A0A1C3JEZ5"/>
<accession>A0A1C3JEZ5</accession>
<protein>
    <recommendedName>
        <fullName evidence="4">Chromosome partitioning protein ParA</fullName>
    </recommendedName>
</protein>
<evidence type="ECO:0008006" key="4">
    <source>
        <dbReference type="Google" id="ProtNLM"/>
    </source>
</evidence>
<keyword evidence="3" id="KW-1185">Reference proteome</keyword>
<dbReference type="EMBL" id="FLQZ01000050">
    <property type="protein sequence ID" value="SBT13668.1"/>
    <property type="molecule type" value="Genomic_DNA"/>
</dbReference>
<feature type="region of interest" description="Disordered" evidence="1">
    <location>
        <begin position="1"/>
        <end position="42"/>
    </location>
</feature>
<name>A0A1C3JEZ5_9VIBR</name>
<evidence type="ECO:0000313" key="2">
    <source>
        <dbReference type="EMBL" id="SBT13668.1"/>
    </source>
</evidence>
<feature type="compositionally biased region" description="Polar residues" evidence="1">
    <location>
        <begin position="1"/>
        <end position="18"/>
    </location>
</feature>
<evidence type="ECO:0000313" key="3">
    <source>
        <dbReference type="Proteomes" id="UP000092819"/>
    </source>
</evidence>
<sequence>MVSINNLPPSSIGSTSKPNRIKKKEQAKKSDASTAVGQPTKVANAVSHSIRQVKESELHKAQIQYDLPEGRGRKAMEEYMDVMNQAKKEELAKLIGVDIYI</sequence>
<dbReference type="Proteomes" id="UP000092819">
    <property type="component" value="Unassembled WGS sequence"/>
</dbReference>
<evidence type="ECO:0000256" key="1">
    <source>
        <dbReference type="SAM" id="MobiDB-lite"/>
    </source>
</evidence>
<proteinExistence type="predicted"/>
<gene>
    <name evidence="2" type="ORF">VCE7224_02417</name>
</gene>
<reference evidence="3" key="1">
    <citation type="submission" date="2016-06" db="EMBL/GenBank/DDBJ databases">
        <authorList>
            <person name="Rodrigo-Torres L."/>
            <person name="Arahal D.R."/>
        </authorList>
    </citation>
    <scope>NUCLEOTIDE SEQUENCE [LARGE SCALE GENOMIC DNA]</scope>
    <source>
        <strain evidence="3">CECT 7224</strain>
    </source>
</reference>
<dbReference type="RefSeq" id="WP_017062378.1">
    <property type="nucleotide sequence ID" value="NZ_AP025463.1"/>
</dbReference>